<feature type="DNA-binding region" description="OmpR/PhoB-type" evidence="7">
    <location>
        <begin position="124"/>
        <end position="219"/>
    </location>
</feature>
<evidence type="ECO:0000256" key="4">
    <source>
        <dbReference type="ARBA" id="ARBA00023125"/>
    </source>
</evidence>
<keyword evidence="3" id="KW-0805">Transcription regulation</keyword>
<keyword evidence="1 6" id="KW-0597">Phosphoprotein</keyword>
<dbReference type="SMART" id="SM00448">
    <property type="entry name" value="REC"/>
    <property type="match status" value="1"/>
</dbReference>
<proteinExistence type="predicted"/>
<dbReference type="PROSITE" id="PS51755">
    <property type="entry name" value="OMPR_PHOB"/>
    <property type="match status" value="1"/>
</dbReference>
<dbReference type="InterPro" id="IPR016032">
    <property type="entry name" value="Sig_transdc_resp-reg_C-effctor"/>
</dbReference>
<dbReference type="GO" id="GO:0032993">
    <property type="term" value="C:protein-DNA complex"/>
    <property type="evidence" value="ECO:0007669"/>
    <property type="project" value="TreeGrafter"/>
</dbReference>
<dbReference type="GO" id="GO:0000976">
    <property type="term" value="F:transcription cis-regulatory region binding"/>
    <property type="evidence" value="ECO:0007669"/>
    <property type="project" value="TreeGrafter"/>
</dbReference>
<evidence type="ECO:0000313" key="10">
    <source>
        <dbReference type="EMBL" id="RDH86696.1"/>
    </source>
</evidence>
<evidence type="ECO:0000256" key="2">
    <source>
        <dbReference type="ARBA" id="ARBA00023012"/>
    </source>
</evidence>
<dbReference type="GO" id="GO:0000156">
    <property type="term" value="F:phosphorelay response regulator activity"/>
    <property type="evidence" value="ECO:0007669"/>
    <property type="project" value="TreeGrafter"/>
</dbReference>
<feature type="domain" description="Response regulatory" evidence="8">
    <location>
        <begin position="2"/>
        <end position="116"/>
    </location>
</feature>
<gene>
    <name evidence="10" type="ORF">DIZ78_07275</name>
</gene>
<dbReference type="PROSITE" id="PS50110">
    <property type="entry name" value="RESPONSE_REGULATORY"/>
    <property type="match status" value="1"/>
</dbReference>
<dbReference type="InterPro" id="IPR001789">
    <property type="entry name" value="Sig_transdc_resp-reg_receiver"/>
</dbReference>
<keyword evidence="11" id="KW-1185">Reference proteome</keyword>
<dbReference type="Proteomes" id="UP000254771">
    <property type="component" value="Unassembled WGS sequence"/>
</dbReference>
<protein>
    <submittedName>
        <fullName evidence="10">DNA-binding response regulator</fullName>
    </submittedName>
</protein>
<evidence type="ECO:0000259" key="9">
    <source>
        <dbReference type="PROSITE" id="PS51755"/>
    </source>
</evidence>
<evidence type="ECO:0000256" key="3">
    <source>
        <dbReference type="ARBA" id="ARBA00023015"/>
    </source>
</evidence>
<sequence length="222" mass="25326">MRLLLVEDDGLLVESLKPDLEHRGFAVDIADNGVDAEFMGNEVPYDLVVLDLGLPQRPGLEVLSNWRRNGNRVPVIVLTARDAWHERVDGFKAGADDYLGKPFHVEELSVRILALLRRSHDMAGESLQCAGLELDEERQRVTLPGGEVLDLTGTEFRLLRYFMLNPGKILSKTRLTEHVYEQDFDRDSNLIEVYVRRLRDKLGRERIVTRRGQGYIFKAVDG</sequence>
<dbReference type="InterPro" id="IPR036388">
    <property type="entry name" value="WH-like_DNA-bd_sf"/>
</dbReference>
<dbReference type="FunFam" id="3.40.50.2300:FF:000002">
    <property type="entry name" value="DNA-binding response regulator PhoP"/>
    <property type="match status" value="1"/>
</dbReference>
<evidence type="ECO:0000256" key="5">
    <source>
        <dbReference type="ARBA" id="ARBA00023163"/>
    </source>
</evidence>
<dbReference type="SMART" id="SM00862">
    <property type="entry name" value="Trans_reg_C"/>
    <property type="match status" value="1"/>
</dbReference>
<dbReference type="PANTHER" id="PTHR48111">
    <property type="entry name" value="REGULATOR OF RPOS"/>
    <property type="match status" value="1"/>
</dbReference>
<accession>A0A370DP57</accession>
<dbReference type="InterPro" id="IPR011006">
    <property type="entry name" value="CheY-like_superfamily"/>
</dbReference>
<dbReference type="SUPFAM" id="SSF52172">
    <property type="entry name" value="CheY-like"/>
    <property type="match status" value="1"/>
</dbReference>
<reference evidence="10 11" key="1">
    <citation type="journal article" date="2018" name="ISME J.">
        <title>Endosymbiont genomes yield clues of tubeworm success.</title>
        <authorList>
            <person name="Li Y."/>
            <person name="Liles M.R."/>
            <person name="Halanych K.M."/>
        </authorList>
    </citation>
    <scope>NUCLEOTIDE SEQUENCE [LARGE SCALE GENOMIC DNA]</scope>
    <source>
        <strain evidence="10">A1462</strain>
    </source>
</reference>
<evidence type="ECO:0000259" key="8">
    <source>
        <dbReference type="PROSITE" id="PS50110"/>
    </source>
</evidence>
<dbReference type="GO" id="GO:0006355">
    <property type="term" value="P:regulation of DNA-templated transcription"/>
    <property type="evidence" value="ECO:0007669"/>
    <property type="project" value="InterPro"/>
</dbReference>
<dbReference type="GO" id="GO:0005829">
    <property type="term" value="C:cytosol"/>
    <property type="evidence" value="ECO:0007669"/>
    <property type="project" value="TreeGrafter"/>
</dbReference>
<evidence type="ECO:0000256" key="1">
    <source>
        <dbReference type="ARBA" id="ARBA00022553"/>
    </source>
</evidence>
<dbReference type="CDD" id="cd00383">
    <property type="entry name" value="trans_reg_C"/>
    <property type="match status" value="1"/>
</dbReference>
<dbReference type="PANTHER" id="PTHR48111:SF37">
    <property type="entry name" value="RESPONSE REGULATOR PROTEIN CARR"/>
    <property type="match status" value="1"/>
</dbReference>
<dbReference type="Pfam" id="PF00486">
    <property type="entry name" value="Trans_reg_C"/>
    <property type="match status" value="1"/>
</dbReference>
<dbReference type="AlphaFoldDB" id="A0A370DP57"/>
<keyword evidence="2" id="KW-0902">Two-component regulatory system</keyword>
<dbReference type="EMBL" id="QFXE01000008">
    <property type="protein sequence ID" value="RDH86696.1"/>
    <property type="molecule type" value="Genomic_DNA"/>
</dbReference>
<dbReference type="SUPFAM" id="SSF46894">
    <property type="entry name" value="C-terminal effector domain of the bipartite response regulators"/>
    <property type="match status" value="1"/>
</dbReference>
<comment type="caution">
    <text evidence="10">The sequence shown here is derived from an EMBL/GenBank/DDBJ whole genome shotgun (WGS) entry which is preliminary data.</text>
</comment>
<evidence type="ECO:0000313" key="11">
    <source>
        <dbReference type="Proteomes" id="UP000254771"/>
    </source>
</evidence>
<evidence type="ECO:0000256" key="6">
    <source>
        <dbReference type="PROSITE-ProRule" id="PRU00169"/>
    </source>
</evidence>
<dbReference type="Gene3D" id="1.10.10.10">
    <property type="entry name" value="Winged helix-like DNA-binding domain superfamily/Winged helix DNA-binding domain"/>
    <property type="match status" value="1"/>
</dbReference>
<dbReference type="Pfam" id="PF00072">
    <property type="entry name" value="Response_reg"/>
    <property type="match status" value="1"/>
</dbReference>
<dbReference type="InterPro" id="IPR001867">
    <property type="entry name" value="OmpR/PhoB-type_DNA-bd"/>
</dbReference>
<dbReference type="InterPro" id="IPR039420">
    <property type="entry name" value="WalR-like"/>
</dbReference>
<keyword evidence="4 7" id="KW-0238">DNA-binding</keyword>
<dbReference type="Gene3D" id="3.40.50.2300">
    <property type="match status" value="1"/>
</dbReference>
<organism evidence="10 11">
    <name type="scientific">endosymbiont of Escarpia spicata</name>
    <dbReference type="NCBI Taxonomy" id="2200908"/>
    <lineage>
        <taxon>Bacteria</taxon>
        <taxon>Pseudomonadati</taxon>
        <taxon>Pseudomonadota</taxon>
        <taxon>Gammaproteobacteria</taxon>
        <taxon>sulfur-oxidizing symbionts</taxon>
    </lineage>
</organism>
<name>A0A370DP57_9GAMM</name>
<feature type="domain" description="OmpR/PhoB-type" evidence="9">
    <location>
        <begin position="124"/>
        <end position="219"/>
    </location>
</feature>
<evidence type="ECO:0000256" key="7">
    <source>
        <dbReference type="PROSITE-ProRule" id="PRU01091"/>
    </source>
</evidence>
<feature type="modified residue" description="4-aspartylphosphate" evidence="6">
    <location>
        <position position="51"/>
    </location>
</feature>
<dbReference type="Gene3D" id="6.10.250.690">
    <property type="match status" value="1"/>
</dbReference>
<keyword evidence="5" id="KW-0804">Transcription</keyword>